<keyword evidence="2" id="KW-1015">Disulfide bond</keyword>
<evidence type="ECO:0000313" key="6">
    <source>
        <dbReference type="Proteomes" id="UP000271889"/>
    </source>
</evidence>
<dbReference type="InterPro" id="IPR035914">
    <property type="entry name" value="Sperma_CUB_dom_sf"/>
</dbReference>
<dbReference type="Pfam" id="PF00431">
    <property type="entry name" value="CUB"/>
    <property type="match status" value="1"/>
</dbReference>
<dbReference type="EMBL" id="UYRV01009715">
    <property type="protein sequence ID" value="VDK56818.1"/>
    <property type="molecule type" value="Genomic_DNA"/>
</dbReference>
<dbReference type="PANTHER" id="PTHR24251">
    <property type="entry name" value="OVOCHYMASE-RELATED"/>
    <property type="match status" value="1"/>
</dbReference>
<dbReference type="CDD" id="cd00041">
    <property type="entry name" value="CUB"/>
    <property type="match status" value="1"/>
</dbReference>
<dbReference type="OrthoDB" id="9998912at2759"/>
<dbReference type="SMART" id="SM00042">
    <property type="entry name" value="CUB"/>
    <property type="match status" value="1"/>
</dbReference>
<dbReference type="SUPFAM" id="SSF49854">
    <property type="entry name" value="Spermadhesin, CUB domain"/>
    <property type="match status" value="1"/>
</dbReference>
<evidence type="ECO:0000256" key="2">
    <source>
        <dbReference type="ARBA" id="ARBA00023157"/>
    </source>
</evidence>
<dbReference type="AlphaFoldDB" id="A0A3P6STC6"/>
<gene>
    <name evidence="5" type="ORF">CGOC_LOCUS3778</name>
</gene>
<keyword evidence="6" id="KW-1185">Reference proteome</keyword>
<evidence type="ECO:0000313" key="5">
    <source>
        <dbReference type="EMBL" id="VDK56818.1"/>
    </source>
</evidence>
<reference evidence="5 6" key="1">
    <citation type="submission" date="2018-11" db="EMBL/GenBank/DDBJ databases">
        <authorList>
            <consortium name="Pathogen Informatics"/>
        </authorList>
    </citation>
    <scope>NUCLEOTIDE SEQUENCE [LARGE SCALE GENOMIC DNA]</scope>
</reference>
<proteinExistence type="predicted"/>
<keyword evidence="1" id="KW-0677">Repeat</keyword>
<dbReference type="PANTHER" id="PTHR24251:SF50">
    <property type="entry name" value="ATTRACTIN-LIKE 1A"/>
    <property type="match status" value="1"/>
</dbReference>
<dbReference type="InterPro" id="IPR000859">
    <property type="entry name" value="CUB_dom"/>
</dbReference>
<organism evidence="5 6">
    <name type="scientific">Cylicostephanus goldi</name>
    <name type="common">Nematode worm</name>
    <dbReference type="NCBI Taxonomy" id="71465"/>
    <lineage>
        <taxon>Eukaryota</taxon>
        <taxon>Metazoa</taxon>
        <taxon>Ecdysozoa</taxon>
        <taxon>Nematoda</taxon>
        <taxon>Chromadorea</taxon>
        <taxon>Rhabditida</taxon>
        <taxon>Rhabditina</taxon>
        <taxon>Rhabditomorpha</taxon>
        <taxon>Strongyloidea</taxon>
        <taxon>Strongylidae</taxon>
        <taxon>Cylicostephanus</taxon>
    </lineage>
</organism>
<accession>A0A3P6STC6</accession>
<evidence type="ECO:0000256" key="3">
    <source>
        <dbReference type="PROSITE-ProRule" id="PRU00059"/>
    </source>
</evidence>
<dbReference type="PROSITE" id="PS01180">
    <property type="entry name" value="CUB"/>
    <property type="match status" value="1"/>
</dbReference>
<dbReference type="Gene3D" id="2.60.120.290">
    <property type="entry name" value="Spermadhesin, CUB domain"/>
    <property type="match status" value="1"/>
</dbReference>
<protein>
    <recommendedName>
        <fullName evidence="4">CUB domain-containing protein</fullName>
    </recommendedName>
</protein>
<name>A0A3P6STC6_CYLGO</name>
<evidence type="ECO:0000256" key="1">
    <source>
        <dbReference type="ARBA" id="ARBA00022737"/>
    </source>
</evidence>
<sequence length="109" mass="12320">MFRLTENQSQLIDGPLDYSSSSKCTWVIENEKKSGAPLNIKLENFQTECGWDFVYIYDGDGVYGEQLAAFCGEQEVQEISAPSGKALIYFFSDLAMNLNGFNISYEFNK</sequence>
<feature type="domain" description="CUB" evidence="4">
    <location>
        <begin position="1"/>
        <end position="108"/>
    </location>
</feature>
<comment type="caution">
    <text evidence="3">Lacks conserved residue(s) required for the propagation of feature annotation.</text>
</comment>
<dbReference type="Proteomes" id="UP000271889">
    <property type="component" value="Unassembled WGS sequence"/>
</dbReference>
<evidence type="ECO:0000259" key="4">
    <source>
        <dbReference type="PROSITE" id="PS01180"/>
    </source>
</evidence>